<reference evidence="1 2" key="1">
    <citation type="submission" date="2020-04" db="EMBL/GenBank/DDBJ databases">
        <title>Flammeovirgaceae bacterium KN852 isolated from deep sea.</title>
        <authorList>
            <person name="Zhang D.-C."/>
        </authorList>
    </citation>
    <scope>NUCLEOTIDE SEQUENCE [LARGE SCALE GENOMIC DNA]</scope>
    <source>
        <strain evidence="1 2">KN852</strain>
    </source>
</reference>
<keyword evidence="2" id="KW-1185">Reference proteome</keyword>
<dbReference type="Pfam" id="PF09837">
    <property type="entry name" value="DUF2064"/>
    <property type="match status" value="1"/>
</dbReference>
<sequence length="226" mass="25576">MDLQNKNTAILFFSRSASVEAAYRNIHGDKVKNISLVKELIDSCKSALFNSSYPVFHYDENNQVGKDFSERLANAFEELFSKGFKNVIAVGNDSPNLDEISFDEVVSCLDSGKVVIGPTQKGGTYLLAIPKEVYDRKEFLTIPWKTSAVYGSLKSVYQNAVFLKERIEVHQYYDLSNLFKSELSRQFLDKISILLSEFKFSITEIFQVYSPYISGVSDTRGSPQTH</sequence>
<evidence type="ECO:0000313" key="2">
    <source>
        <dbReference type="Proteomes" id="UP000559010"/>
    </source>
</evidence>
<dbReference type="PANTHER" id="PTHR36529">
    <property type="entry name" value="SLL1095 PROTEIN"/>
    <property type="match status" value="1"/>
</dbReference>
<protein>
    <submittedName>
        <fullName evidence="1">DUF2064 domain-containing protein</fullName>
    </submittedName>
</protein>
<dbReference type="Proteomes" id="UP000559010">
    <property type="component" value="Unassembled WGS sequence"/>
</dbReference>
<gene>
    <name evidence="1" type="ORF">HH304_10700</name>
</gene>
<dbReference type="RefSeq" id="WP_169681253.1">
    <property type="nucleotide sequence ID" value="NZ_JABBNU010000006.1"/>
</dbReference>
<proteinExistence type="predicted"/>
<dbReference type="InterPro" id="IPR029044">
    <property type="entry name" value="Nucleotide-diphossugar_trans"/>
</dbReference>
<organism evidence="1 2">
    <name type="scientific">Marinigracilibium pacificum</name>
    <dbReference type="NCBI Taxonomy" id="2729599"/>
    <lineage>
        <taxon>Bacteria</taxon>
        <taxon>Pseudomonadati</taxon>
        <taxon>Bacteroidota</taxon>
        <taxon>Cytophagia</taxon>
        <taxon>Cytophagales</taxon>
        <taxon>Flammeovirgaceae</taxon>
        <taxon>Marinigracilibium</taxon>
    </lineage>
</organism>
<dbReference type="EMBL" id="JABBNU010000006">
    <property type="protein sequence ID" value="NMM48869.1"/>
    <property type="molecule type" value="Genomic_DNA"/>
</dbReference>
<dbReference type="Gene3D" id="3.90.550.10">
    <property type="entry name" value="Spore Coat Polysaccharide Biosynthesis Protein SpsA, Chain A"/>
    <property type="match status" value="1"/>
</dbReference>
<dbReference type="InterPro" id="IPR018641">
    <property type="entry name" value="Trfase_1_rSAM/seldom-assoc"/>
</dbReference>
<dbReference type="SUPFAM" id="SSF53448">
    <property type="entry name" value="Nucleotide-diphospho-sugar transferases"/>
    <property type="match status" value="1"/>
</dbReference>
<comment type="caution">
    <text evidence="1">The sequence shown here is derived from an EMBL/GenBank/DDBJ whole genome shotgun (WGS) entry which is preliminary data.</text>
</comment>
<name>A0A848J3E4_9BACT</name>
<evidence type="ECO:0000313" key="1">
    <source>
        <dbReference type="EMBL" id="NMM48869.1"/>
    </source>
</evidence>
<dbReference type="PANTHER" id="PTHR36529:SF1">
    <property type="entry name" value="GLYCOSYLTRANSFERASE"/>
    <property type="match status" value="1"/>
</dbReference>
<dbReference type="AlphaFoldDB" id="A0A848J3E4"/>
<accession>A0A848J3E4</accession>